<evidence type="ECO:0000259" key="1">
    <source>
        <dbReference type="Pfam" id="PF13966"/>
    </source>
</evidence>
<proteinExistence type="predicted"/>
<evidence type="ECO:0000313" key="2">
    <source>
        <dbReference type="EMBL" id="GAA0148493.1"/>
    </source>
</evidence>
<organism evidence="2 3">
    <name type="scientific">Lithospermum erythrorhizon</name>
    <name type="common">Purple gromwell</name>
    <name type="synonym">Lithospermum officinale var. erythrorhizon</name>
    <dbReference type="NCBI Taxonomy" id="34254"/>
    <lineage>
        <taxon>Eukaryota</taxon>
        <taxon>Viridiplantae</taxon>
        <taxon>Streptophyta</taxon>
        <taxon>Embryophyta</taxon>
        <taxon>Tracheophyta</taxon>
        <taxon>Spermatophyta</taxon>
        <taxon>Magnoliopsida</taxon>
        <taxon>eudicotyledons</taxon>
        <taxon>Gunneridae</taxon>
        <taxon>Pentapetalae</taxon>
        <taxon>asterids</taxon>
        <taxon>lamiids</taxon>
        <taxon>Boraginales</taxon>
        <taxon>Boraginaceae</taxon>
        <taxon>Boraginoideae</taxon>
        <taxon>Lithospermeae</taxon>
        <taxon>Lithospermum</taxon>
    </lineage>
</organism>
<feature type="domain" description="Reverse transcriptase zinc-binding" evidence="1">
    <location>
        <begin position="39"/>
        <end position="116"/>
    </location>
</feature>
<accession>A0AAV3PB68</accession>
<dbReference type="EMBL" id="BAABME010017033">
    <property type="protein sequence ID" value="GAA0148493.1"/>
    <property type="molecule type" value="Genomic_DNA"/>
</dbReference>
<evidence type="ECO:0000313" key="3">
    <source>
        <dbReference type="Proteomes" id="UP001454036"/>
    </source>
</evidence>
<name>A0AAV3PB68_LITER</name>
<reference evidence="2 3" key="1">
    <citation type="submission" date="2024-01" db="EMBL/GenBank/DDBJ databases">
        <title>The complete chloroplast genome sequence of Lithospermum erythrorhizon: insights into the phylogenetic relationship among Boraginaceae species and the maternal lineages of purple gromwells.</title>
        <authorList>
            <person name="Okada T."/>
            <person name="Watanabe K."/>
        </authorList>
    </citation>
    <scope>NUCLEOTIDE SEQUENCE [LARGE SCALE GENOMIC DNA]</scope>
</reference>
<dbReference type="InterPro" id="IPR026960">
    <property type="entry name" value="RVT-Znf"/>
</dbReference>
<keyword evidence="3" id="KW-1185">Reference proteome</keyword>
<dbReference type="Proteomes" id="UP001454036">
    <property type="component" value="Unassembled WGS sequence"/>
</dbReference>
<dbReference type="AlphaFoldDB" id="A0AAV3PB68"/>
<sequence>MIGDLVELKEKVDAVVIVADKEDRVQWRDAVGNKPRDISKLLKNPGEKVKWAKFLWHSFDISRHNFIIYFLVRGRLEIRDRVSKWLPNCERSYLFCEKEETQEHLFFDCVYSGKVWRQVLDMLRLYKGNGWWRMEFSWMINVKTRSKL</sequence>
<dbReference type="Pfam" id="PF13966">
    <property type="entry name" value="zf-RVT"/>
    <property type="match status" value="1"/>
</dbReference>
<protein>
    <recommendedName>
        <fullName evidence="1">Reverse transcriptase zinc-binding domain-containing protein</fullName>
    </recommendedName>
</protein>
<gene>
    <name evidence="2" type="ORF">LIER_36733</name>
</gene>
<comment type="caution">
    <text evidence="2">The sequence shown here is derived from an EMBL/GenBank/DDBJ whole genome shotgun (WGS) entry which is preliminary data.</text>
</comment>